<evidence type="ECO:0000256" key="1">
    <source>
        <dbReference type="ARBA" id="ARBA00004429"/>
    </source>
</evidence>
<comment type="subcellular location">
    <subcellularLocation>
        <location evidence="1">Cell inner membrane</location>
        <topology evidence="1">Multi-pass membrane protein</topology>
    </subcellularLocation>
</comment>
<gene>
    <name evidence="10" type="ORF">K6K41_24830</name>
</gene>
<accession>A0A9E6R979</accession>
<dbReference type="PANTHER" id="PTHR30574:SF1">
    <property type="entry name" value="SULPHUR TRANSPORT DOMAIN-CONTAINING PROTEIN"/>
    <property type="match status" value="1"/>
</dbReference>
<organism evidence="10 11">
    <name type="scientific">Chenggangzhangella methanolivorans</name>
    <dbReference type="NCBI Taxonomy" id="1437009"/>
    <lineage>
        <taxon>Bacteria</taxon>
        <taxon>Pseudomonadati</taxon>
        <taxon>Pseudomonadota</taxon>
        <taxon>Alphaproteobacteria</taxon>
        <taxon>Hyphomicrobiales</taxon>
        <taxon>Methylopilaceae</taxon>
        <taxon>Chenggangzhangella</taxon>
    </lineage>
</organism>
<keyword evidence="7 9" id="KW-0472">Membrane</keyword>
<name>A0A9E6R979_9HYPH</name>
<feature type="transmembrane region" description="Helical" evidence="9">
    <location>
        <begin position="14"/>
        <end position="33"/>
    </location>
</feature>
<dbReference type="AlphaFoldDB" id="A0A9E6R979"/>
<evidence type="ECO:0000256" key="7">
    <source>
        <dbReference type="ARBA" id="ARBA00023136"/>
    </source>
</evidence>
<evidence type="ECO:0000256" key="2">
    <source>
        <dbReference type="ARBA" id="ARBA00022448"/>
    </source>
</evidence>
<comment type="similarity">
    <text evidence="8">Belongs to the TsuA/YedE (TC 9.B.102) family.</text>
</comment>
<evidence type="ECO:0000256" key="9">
    <source>
        <dbReference type="SAM" id="Phobius"/>
    </source>
</evidence>
<feature type="transmembrane region" description="Helical" evidence="9">
    <location>
        <begin position="311"/>
        <end position="329"/>
    </location>
</feature>
<dbReference type="KEGG" id="cmet:K6K41_24830"/>
<evidence type="ECO:0000256" key="8">
    <source>
        <dbReference type="ARBA" id="ARBA00035655"/>
    </source>
</evidence>
<feature type="transmembrane region" description="Helical" evidence="9">
    <location>
        <begin position="157"/>
        <end position="181"/>
    </location>
</feature>
<evidence type="ECO:0000313" key="10">
    <source>
        <dbReference type="EMBL" id="QZN99846.1"/>
    </source>
</evidence>
<evidence type="ECO:0000256" key="3">
    <source>
        <dbReference type="ARBA" id="ARBA00022475"/>
    </source>
</evidence>
<keyword evidence="6 9" id="KW-1133">Transmembrane helix</keyword>
<evidence type="ECO:0000256" key="4">
    <source>
        <dbReference type="ARBA" id="ARBA00022519"/>
    </source>
</evidence>
<dbReference type="GO" id="GO:0005886">
    <property type="term" value="C:plasma membrane"/>
    <property type="evidence" value="ECO:0007669"/>
    <property type="project" value="UniProtKB-SubCell"/>
</dbReference>
<keyword evidence="5 9" id="KW-0812">Transmembrane</keyword>
<evidence type="ECO:0000313" key="11">
    <source>
        <dbReference type="Proteomes" id="UP000825701"/>
    </source>
</evidence>
<feature type="transmembrane region" description="Helical" evidence="9">
    <location>
        <begin position="242"/>
        <end position="260"/>
    </location>
</feature>
<evidence type="ECO:0000256" key="6">
    <source>
        <dbReference type="ARBA" id="ARBA00022989"/>
    </source>
</evidence>
<reference evidence="10" key="1">
    <citation type="submission" date="2021-08" db="EMBL/GenBank/DDBJ databases">
        <authorList>
            <person name="Zhang H."/>
            <person name="Xu M."/>
            <person name="Yu Z."/>
            <person name="Yang L."/>
            <person name="Cai Y."/>
        </authorList>
    </citation>
    <scope>NUCLEOTIDE SEQUENCE</scope>
    <source>
        <strain evidence="10">CHL1</strain>
    </source>
</reference>
<feature type="transmembrane region" description="Helical" evidence="9">
    <location>
        <begin position="341"/>
        <end position="366"/>
    </location>
</feature>
<protein>
    <submittedName>
        <fullName evidence="10">YeeE/YedE family protein</fullName>
    </submittedName>
</protein>
<feature type="transmembrane region" description="Helical" evidence="9">
    <location>
        <begin position="193"/>
        <end position="214"/>
    </location>
</feature>
<dbReference type="PANTHER" id="PTHR30574">
    <property type="entry name" value="INNER MEMBRANE PROTEIN YEDE"/>
    <property type="match status" value="1"/>
</dbReference>
<sequence length="407" mass="40432">MTTAPAPLPSPKPLAAASAAFVVLVILVSAYLLGQAPGTGGRQSFALLAGAAFGIALQRGRFCFLCNLRDLTREGDPRGALAILVALGFGAIGYAAVFGAWLPNPFGGRLPPTAHIGPVGPALAVAAFVFGVGMAISGSCLSAHLYRLGEGSPTSPFALVGALGGFALGFSTWNAIYVAAIAEAPAVWLPASLGYPGALLLTLAALLALAVLALRLGRAIPSEPATPLTAKGLAAAVFNKRWPFLPAGLAVGAIATLYYLRVAPLGVTAELGSLARTAAASAGALPTTLHGLDGLRGCATAVKETLLSDNGLFVVGLVAASFSAALVSGRFRPALPTSGQAARGLIGGVLMGWGAMTGLGCTVGVLLSGVHAGALSGWIFLVACVAGALTADRVTALLAAAGRPRAV</sequence>
<dbReference type="Pfam" id="PF04143">
    <property type="entry name" value="Sulf_transp"/>
    <property type="match status" value="1"/>
</dbReference>
<feature type="transmembrane region" description="Helical" evidence="9">
    <location>
        <begin position="122"/>
        <end position="145"/>
    </location>
</feature>
<keyword evidence="3" id="KW-1003">Cell membrane</keyword>
<feature type="transmembrane region" description="Helical" evidence="9">
    <location>
        <begin position="80"/>
        <end position="102"/>
    </location>
</feature>
<feature type="transmembrane region" description="Helical" evidence="9">
    <location>
        <begin position="378"/>
        <end position="401"/>
    </location>
</feature>
<dbReference type="InterPro" id="IPR007272">
    <property type="entry name" value="Sulf_transp_TsuA/YedE"/>
</dbReference>
<keyword evidence="4" id="KW-0997">Cell inner membrane</keyword>
<proteinExistence type="inferred from homology"/>
<keyword evidence="11" id="KW-1185">Reference proteome</keyword>
<dbReference type="Proteomes" id="UP000825701">
    <property type="component" value="Chromosome"/>
</dbReference>
<keyword evidence="2" id="KW-0813">Transport</keyword>
<evidence type="ECO:0000256" key="5">
    <source>
        <dbReference type="ARBA" id="ARBA00022692"/>
    </source>
</evidence>
<dbReference type="EMBL" id="CP081869">
    <property type="protein sequence ID" value="QZN99846.1"/>
    <property type="molecule type" value="Genomic_DNA"/>
</dbReference>